<protein>
    <submittedName>
        <fullName evidence="1">Uncharacterized protein</fullName>
    </submittedName>
</protein>
<dbReference type="AlphaFoldDB" id="A0AAN5MIN6"/>
<reference evidence="1" key="1">
    <citation type="journal article" date="2018" name="Genome Biol.">
        <title>SKESA: strategic k-mer extension for scrupulous assemblies.</title>
        <authorList>
            <person name="Souvorov A."/>
            <person name="Agarwala R."/>
            <person name="Lipman D.J."/>
        </authorList>
    </citation>
    <scope>NUCLEOTIDE SEQUENCE</scope>
    <source>
        <strain evidence="1">Morganella morganii ARLG-3209</strain>
    </source>
</reference>
<comment type="caution">
    <text evidence="1">The sequence shown here is derived from an EMBL/GenBank/DDBJ whole genome shotgun (WGS) entry which is preliminary data.</text>
</comment>
<evidence type="ECO:0000313" key="1">
    <source>
        <dbReference type="EMBL" id="HAT3810741.1"/>
    </source>
</evidence>
<gene>
    <name evidence="1" type="ORF">I8608_003647</name>
</gene>
<dbReference type="EMBL" id="DACSWI010000014">
    <property type="protein sequence ID" value="HAT3810741.1"/>
    <property type="molecule type" value="Genomic_DNA"/>
</dbReference>
<dbReference type="Proteomes" id="UP000865968">
    <property type="component" value="Unassembled WGS sequence"/>
</dbReference>
<organism evidence="1 2">
    <name type="scientific">Morganella morganii</name>
    <name type="common">Proteus morganii</name>
    <dbReference type="NCBI Taxonomy" id="582"/>
    <lineage>
        <taxon>Bacteria</taxon>
        <taxon>Pseudomonadati</taxon>
        <taxon>Pseudomonadota</taxon>
        <taxon>Gammaproteobacteria</taxon>
        <taxon>Enterobacterales</taxon>
        <taxon>Morganellaceae</taxon>
        <taxon>Morganella</taxon>
    </lineage>
</organism>
<proteinExistence type="predicted"/>
<evidence type="ECO:0000313" key="2">
    <source>
        <dbReference type="Proteomes" id="UP000865968"/>
    </source>
</evidence>
<accession>A0AAN5MIN6</accession>
<name>A0AAN5MIN6_MORMO</name>
<sequence>MFISDENLNVEIYGICKKVLPTEKIGIITHRDIYERHKDINGVIRNEFFLLKEKDCQEDAFFCMEKYYNVKVKNKKIIKDMDLTIGLLNCLGYTLNSSFYFDKIGGDSQGFVFISPDRSFFLNRYAYFMSNTSLTDDIYDFM</sequence>
<reference evidence="1" key="2">
    <citation type="submission" date="2020-10" db="EMBL/GenBank/DDBJ databases">
        <authorList>
            <consortium name="NCBI Pathogen Detection Project"/>
        </authorList>
    </citation>
    <scope>NUCLEOTIDE SEQUENCE</scope>
    <source>
        <strain evidence="1">Morganella morganii ARLG-3209</strain>
    </source>
</reference>